<name>A0A845BMC6_9NEIS</name>
<accession>A0A845BMC6</accession>
<organism evidence="1 2">
    <name type="scientific">Craterilacuibacter sinensis</name>
    <dbReference type="NCBI Taxonomy" id="2686017"/>
    <lineage>
        <taxon>Bacteria</taxon>
        <taxon>Pseudomonadati</taxon>
        <taxon>Pseudomonadota</taxon>
        <taxon>Betaproteobacteria</taxon>
        <taxon>Neisseriales</taxon>
        <taxon>Neisseriaceae</taxon>
        <taxon>Craterilacuibacter</taxon>
    </lineage>
</organism>
<proteinExistence type="predicted"/>
<protein>
    <submittedName>
        <fullName evidence="1">Uncharacterized protein</fullName>
    </submittedName>
</protein>
<evidence type="ECO:0000313" key="2">
    <source>
        <dbReference type="Proteomes" id="UP000467214"/>
    </source>
</evidence>
<evidence type="ECO:0000313" key="1">
    <source>
        <dbReference type="EMBL" id="MXR37409.1"/>
    </source>
</evidence>
<dbReference type="Proteomes" id="UP000467214">
    <property type="component" value="Unassembled WGS sequence"/>
</dbReference>
<dbReference type="AlphaFoldDB" id="A0A845BMC6"/>
<reference evidence="1 2" key="1">
    <citation type="submission" date="2019-12" db="EMBL/GenBank/DDBJ databases">
        <title>Neisseriaceae gen. nov. sp. Genome sequencing and assembly.</title>
        <authorList>
            <person name="Liu Z."/>
            <person name="Li A."/>
        </authorList>
    </citation>
    <scope>NUCLEOTIDE SEQUENCE [LARGE SCALE GENOMIC DNA]</scope>
    <source>
        <strain evidence="1 2">B2N2-7</strain>
    </source>
</reference>
<gene>
    <name evidence="1" type="ORF">GQF02_10530</name>
</gene>
<dbReference type="RefSeq" id="WP_124733989.1">
    <property type="nucleotide sequence ID" value="NZ_WSSB01000009.1"/>
</dbReference>
<dbReference type="Pfam" id="PF19788">
    <property type="entry name" value="DUF6272"/>
    <property type="match status" value="1"/>
</dbReference>
<keyword evidence="2" id="KW-1185">Reference proteome</keyword>
<sequence length="180" mass="19647">MKPQDLLALRETFDSNAILLSFNGLFSATLIEEIGHALRRHLEALEASSSATADVFSIYIELTQNIRHYSRQKNLPDAMASGTVVISHRSDGHYEVCAGNVLHLADGKALCRHVEQLAGMDKAELKAAYKLQLRMPREPGATTGAGLGLIDMARKSSQPPAAALQVLDEQYGFFSLQIVI</sequence>
<dbReference type="EMBL" id="WSSB01000009">
    <property type="protein sequence ID" value="MXR37409.1"/>
    <property type="molecule type" value="Genomic_DNA"/>
</dbReference>
<dbReference type="NCBIfam" id="NF038262">
    <property type="entry name" value="SiaB_fam_kinase"/>
    <property type="match status" value="1"/>
</dbReference>
<comment type="caution">
    <text evidence="1">The sequence shown here is derived from an EMBL/GenBank/DDBJ whole genome shotgun (WGS) entry which is preliminary data.</text>
</comment>
<dbReference type="InterPro" id="IPR046239">
    <property type="entry name" value="DUF6272"/>
</dbReference>
<dbReference type="NCBIfam" id="NF038264">
    <property type="entry name" value="kinase_SiaB"/>
    <property type="match status" value="1"/>
</dbReference>